<dbReference type="GeneID" id="93831137"/>
<accession>A0AB34TJJ2</accession>
<dbReference type="EMBL" id="JZIW01000001">
    <property type="protein sequence ID" value="KOO83317.1"/>
    <property type="molecule type" value="Genomic_DNA"/>
</dbReference>
<comment type="caution">
    <text evidence="1">The sequence shown here is derived from an EMBL/GenBank/DDBJ whole genome shotgun (WGS) entry which is preliminary data.</text>
</comment>
<name>A0AB34TJJ2_STEMA</name>
<dbReference type="Proteomes" id="UP000037632">
    <property type="component" value="Unassembled WGS sequence"/>
</dbReference>
<organism evidence="1 2">
    <name type="scientific">Stenotrophomonas maltophilia</name>
    <name type="common">Pseudomonas maltophilia</name>
    <name type="synonym">Xanthomonas maltophilia</name>
    <dbReference type="NCBI Taxonomy" id="40324"/>
    <lineage>
        <taxon>Bacteria</taxon>
        <taxon>Pseudomonadati</taxon>
        <taxon>Pseudomonadota</taxon>
        <taxon>Gammaproteobacteria</taxon>
        <taxon>Lysobacterales</taxon>
        <taxon>Lysobacteraceae</taxon>
        <taxon>Stenotrophomonas</taxon>
        <taxon>Stenotrophomonas maltophilia group</taxon>
    </lineage>
</organism>
<proteinExistence type="predicted"/>
<dbReference type="RefSeq" id="WP_024957480.1">
    <property type="nucleotide sequence ID" value="NZ_CP008838.1"/>
</dbReference>
<protein>
    <submittedName>
        <fullName evidence="1">Uncharacterized protein</fullName>
    </submittedName>
</protein>
<dbReference type="AlphaFoldDB" id="A0AB34TJJ2"/>
<evidence type="ECO:0000313" key="2">
    <source>
        <dbReference type="Proteomes" id="UP000037632"/>
    </source>
</evidence>
<evidence type="ECO:0000313" key="1">
    <source>
        <dbReference type="EMBL" id="KOO83317.1"/>
    </source>
</evidence>
<reference evidence="1 2" key="1">
    <citation type="journal article" date="2015" name="Antimicrob. Agents Chemother.">
        <title>Whole-Genome Sequencing Identifies Emergence of a Quinolone Resistance Mutation in a Case of Stenotrophomonas maltophilia Bacteremia.</title>
        <authorList>
            <person name="Pak T.R."/>
            <person name="Altman D.R."/>
            <person name="Attie O."/>
            <person name="Sebra R."/>
            <person name="Hamula C.L."/>
            <person name="Lewis M."/>
            <person name="Deikus G."/>
            <person name="Newman L.C."/>
            <person name="Fang G."/>
            <person name="Hand J."/>
            <person name="Papel G."/>
            <person name="Wallach F."/>
            <person name="Schadt E.E."/>
            <person name="Huprikar S."/>
            <person name="van Bakel H."/>
            <person name="Kasarskis A."/>
            <person name="Bashir A."/>
        </authorList>
    </citation>
    <scope>NUCLEOTIDE SEQUENCE [LARGE SCALE GENOMIC DNA]</scope>
    <source>
        <strain evidence="1 2">ISMMS6</strain>
    </source>
</reference>
<sequence length="71" mass="7519">MNVSALNFAVANDDAATHDLFSAVRQLQRIHTMPMAALTQLVAALECRPGALEALSVGQLLVMVRDAEVAA</sequence>
<gene>
    <name evidence="1" type="ORF">VL23_08845</name>
</gene>